<name>A0A067SQN2_GALM3</name>
<feature type="region of interest" description="Disordered" evidence="1">
    <location>
        <begin position="19"/>
        <end position="53"/>
    </location>
</feature>
<dbReference type="HOGENOM" id="CLU_112554_1_0_1"/>
<accession>A0A067SQN2</accession>
<dbReference type="OrthoDB" id="3203574at2759"/>
<evidence type="ECO:0000313" key="2">
    <source>
        <dbReference type="EMBL" id="KDR69959.1"/>
    </source>
</evidence>
<evidence type="ECO:0000313" key="3">
    <source>
        <dbReference type="Proteomes" id="UP000027222"/>
    </source>
</evidence>
<dbReference type="EMBL" id="KL142399">
    <property type="protein sequence ID" value="KDR69959.1"/>
    <property type="molecule type" value="Genomic_DNA"/>
</dbReference>
<evidence type="ECO:0000256" key="1">
    <source>
        <dbReference type="SAM" id="MobiDB-lite"/>
    </source>
</evidence>
<gene>
    <name evidence="2" type="ORF">GALMADRAFT_898876</name>
</gene>
<proteinExistence type="predicted"/>
<feature type="compositionally biased region" description="Low complexity" evidence="1">
    <location>
        <begin position="29"/>
        <end position="44"/>
    </location>
</feature>
<dbReference type="STRING" id="685588.A0A067SQN2"/>
<dbReference type="Proteomes" id="UP000027222">
    <property type="component" value="Unassembled WGS sequence"/>
</dbReference>
<sequence>MLPAPPNFSTAGSQFALQNNFTAGPSYGPQPQQAYLPQPLQDPLHQGADPNSPEVFKNNISVVHGEVMQLQLYARRALLAIQNAYQPGNSPAQTEEYIAELKQKLATVIEKLRQSGVGALPVIPTPADPSAAPVVPSESQLLVSTTASLRALYEKLQRSQDSASVVANLLTTDYQPKAGK</sequence>
<keyword evidence="3" id="KW-1185">Reference proteome</keyword>
<protein>
    <submittedName>
        <fullName evidence="2">Uncharacterized protein</fullName>
    </submittedName>
</protein>
<reference evidence="3" key="1">
    <citation type="journal article" date="2014" name="Proc. Natl. Acad. Sci. U.S.A.">
        <title>Extensive sampling of basidiomycete genomes demonstrates inadequacy of the white-rot/brown-rot paradigm for wood decay fungi.</title>
        <authorList>
            <person name="Riley R."/>
            <person name="Salamov A.A."/>
            <person name="Brown D.W."/>
            <person name="Nagy L.G."/>
            <person name="Floudas D."/>
            <person name="Held B.W."/>
            <person name="Levasseur A."/>
            <person name="Lombard V."/>
            <person name="Morin E."/>
            <person name="Otillar R."/>
            <person name="Lindquist E.A."/>
            <person name="Sun H."/>
            <person name="LaButti K.M."/>
            <person name="Schmutz J."/>
            <person name="Jabbour D."/>
            <person name="Luo H."/>
            <person name="Baker S.E."/>
            <person name="Pisabarro A.G."/>
            <person name="Walton J.D."/>
            <person name="Blanchette R.A."/>
            <person name="Henrissat B."/>
            <person name="Martin F."/>
            <person name="Cullen D."/>
            <person name="Hibbett D.S."/>
            <person name="Grigoriev I.V."/>
        </authorList>
    </citation>
    <scope>NUCLEOTIDE SEQUENCE [LARGE SCALE GENOMIC DNA]</scope>
    <source>
        <strain evidence="3">CBS 339.88</strain>
    </source>
</reference>
<organism evidence="2 3">
    <name type="scientific">Galerina marginata (strain CBS 339.88)</name>
    <dbReference type="NCBI Taxonomy" id="685588"/>
    <lineage>
        <taxon>Eukaryota</taxon>
        <taxon>Fungi</taxon>
        <taxon>Dikarya</taxon>
        <taxon>Basidiomycota</taxon>
        <taxon>Agaricomycotina</taxon>
        <taxon>Agaricomycetes</taxon>
        <taxon>Agaricomycetidae</taxon>
        <taxon>Agaricales</taxon>
        <taxon>Agaricineae</taxon>
        <taxon>Strophariaceae</taxon>
        <taxon>Galerina</taxon>
    </lineage>
</organism>
<dbReference type="AlphaFoldDB" id="A0A067SQN2"/>